<keyword evidence="2" id="KW-1185">Reference proteome</keyword>
<name>A0A091QFL7_MERNU</name>
<protein>
    <submittedName>
        <fullName evidence="1">Uncharacterized protein</fullName>
    </submittedName>
</protein>
<sequence length="47" mass="5466">FYDRGTQRIPVGTVVGSSVLWSYIFYCKNTPVLARNFFNHVPVWMKA</sequence>
<proteinExistence type="predicted"/>
<evidence type="ECO:0000313" key="1">
    <source>
        <dbReference type="EMBL" id="KFQ25685.1"/>
    </source>
</evidence>
<dbReference type="EMBL" id="KK698212">
    <property type="protein sequence ID" value="KFQ25685.1"/>
    <property type="molecule type" value="Genomic_DNA"/>
</dbReference>
<gene>
    <name evidence="1" type="ORF">N331_07095</name>
</gene>
<organism evidence="1 2">
    <name type="scientific">Merops nubicus</name>
    <name type="common">Northern carmine bee-eater</name>
    <dbReference type="NCBI Taxonomy" id="57421"/>
    <lineage>
        <taxon>Eukaryota</taxon>
        <taxon>Metazoa</taxon>
        <taxon>Chordata</taxon>
        <taxon>Craniata</taxon>
        <taxon>Vertebrata</taxon>
        <taxon>Euteleostomi</taxon>
        <taxon>Archelosauria</taxon>
        <taxon>Archosauria</taxon>
        <taxon>Dinosauria</taxon>
        <taxon>Saurischia</taxon>
        <taxon>Theropoda</taxon>
        <taxon>Coelurosauria</taxon>
        <taxon>Aves</taxon>
        <taxon>Neognathae</taxon>
        <taxon>Neoaves</taxon>
        <taxon>Telluraves</taxon>
        <taxon>Coraciimorphae</taxon>
        <taxon>Coraciiformes</taxon>
        <taxon>Meropidae</taxon>
        <taxon>Merops</taxon>
    </lineage>
</organism>
<feature type="non-terminal residue" evidence="1">
    <location>
        <position position="1"/>
    </location>
</feature>
<evidence type="ECO:0000313" key="2">
    <source>
        <dbReference type="Proteomes" id="UP000052967"/>
    </source>
</evidence>
<feature type="non-terminal residue" evidence="1">
    <location>
        <position position="47"/>
    </location>
</feature>
<reference evidence="1 2" key="1">
    <citation type="submission" date="2014-04" db="EMBL/GenBank/DDBJ databases">
        <title>Genome evolution of avian class.</title>
        <authorList>
            <person name="Zhang G."/>
            <person name="Li C."/>
        </authorList>
    </citation>
    <scope>NUCLEOTIDE SEQUENCE [LARGE SCALE GENOMIC DNA]</scope>
    <source>
        <strain evidence="1">BGI_N331</strain>
    </source>
</reference>
<dbReference type="AlphaFoldDB" id="A0A091QFL7"/>
<accession>A0A091QFL7</accession>
<dbReference type="Proteomes" id="UP000052967">
    <property type="component" value="Unassembled WGS sequence"/>
</dbReference>